<organism evidence="1 2">
    <name type="scientific">Thermoleptolyngbya sichuanensis A183</name>
    <dbReference type="NCBI Taxonomy" id="2737172"/>
    <lineage>
        <taxon>Bacteria</taxon>
        <taxon>Bacillati</taxon>
        <taxon>Cyanobacteriota</taxon>
        <taxon>Cyanophyceae</taxon>
        <taxon>Oculatellales</taxon>
        <taxon>Oculatellaceae</taxon>
        <taxon>Thermoleptolyngbya</taxon>
        <taxon>Thermoleptolyngbya sichuanensis</taxon>
    </lineage>
</organism>
<keyword evidence="2" id="KW-1185">Reference proteome</keyword>
<proteinExistence type="predicted"/>
<dbReference type="EMBL" id="CP053661">
    <property type="protein sequence ID" value="QKD83764.1"/>
    <property type="molecule type" value="Genomic_DNA"/>
</dbReference>
<dbReference type="InterPro" id="IPR025336">
    <property type="entry name" value="SCO4226-like"/>
</dbReference>
<dbReference type="KEGG" id="theu:HPC62_17590"/>
<reference evidence="1 2" key="1">
    <citation type="submission" date="2020-05" db="EMBL/GenBank/DDBJ databases">
        <title>Complete genome sequence of of a novel Thermoleptolyngbya strain isolated from hot springs of Ganzi, Sichuan China.</title>
        <authorList>
            <person name="Tang J."/>
            <person name="Daroch M."/>
            <person name="Li L."/>
            <person name="Waleron K."/>
            <person name="Waleron M."/>
            <person name="Waleron M."/>
        </authorList>
    </citation>
    <scope>NUCLEOTIDE SEQUENCE [LARGE SCALE GENOMIC DNA]</scope>
    <source>
        <strain evidence="1 2">PKUAC-SCTA183</strain>
    </source>
</reference>
<evidence type="ECO:0000313" key="2">
    <source>
        <dbReference type="Proteomes" id="UP000505210"/>
    </source>
</evidence>
<accession>A0A6M8B9N2</accession>
<dbReference type="Pfam" id="PF14026">
    <property type="entry name" value="SCO4226-like"/>
    <property type="match status" value="2"/>
</dbReference>
<dbReference type="RefSeq" id="WP_172357738.1">
    <property type="nucleotide sequence ID" value="NZ_CP053661.1"/>
</dbReference>
<dbReference type="AlphaFoldDB" id="A0A6M8B9N2"/>
<sequence>MTLIIVETDRPAPITPEVLADEGNRVFPCLAARKATWRYSLLSGDRRRMICSFEAPDAEAVRMSYRTAYLPFEKMWVDHLREPEGIPPVGNESALVVAEIAYPAGLSEPEQQAQWQVITQRLLPCYAERGVEWVRSHVSPDQTLILSELNAPDPALIEAAHRQVGLPLSRLWSATLLKP</sequence>
<dbReference type="Proteomes" id="UP000505210">
    <property type="component" value="Chromosome"/>
</dbReference>
<name>A0A6M8B9N2_9CYAN</name>
<evidence type="ECO:0000313" key="1">
    <source>
        <dbReference type="EMBL" id="QKD83764.1"/>
    </source>
</evidence>
<gene>
    <name evidence="1" type="ORF">HPC62_17590</name>
</gene>
<protein>
    <submittedName>
        <fullName evidence="1">DUF4242 domain-containing protein</fullName>
    </submittedName>
</protein>